<accession>A0ABQ6VFK5</accession>
<evidence type="ECO:0000313" key="3">
    <source>
        <dbReference type="Proteomes" id="UP000436181"/>
    </source>
</evidence>
<dbReference type="Proteomes" id="UP000436181">
    <property type="component" value="Unassembled WGS sequence"/>
</dbReference>
<dbReference type="RefSeq" id="WP_151843960.1">
    <property type="nucleotide sequence ID" value="NZ_WBZJ01000001.1"/>
</dbReference>
<keyword evidence="3" id="KW-1185">Reference proteome</keyword>
<proteinExistence type="predicted"/>
<dbReference type="EMBL" id="WBZJ01000001">
    <property type="protein sequence ID" value="KAB3523189.1"/>
    <property type="molecule type" value="Genomic_DNA"/>
</dbReference>
<name>A0ABQ6VFK5_9CORY</name>
<feature type="region of interest" description="Disordered" evidence="1">
    <location>
        <begin position="1"/>
        <end position="35"/>
    </location>
</feature>
<comment type="caution">
    <text evidence="2">The sequence shown here is derived from an EMBL/GenBank/DDBJ whole genome shotgun (WGS) entry which is preliminary data.</text>
</comment>
<organism evidence="2 3">
    <name type="scientific">Corynebacterium zhongnanshanii</name>
    <dbReference type="NCBI Taxonomy" id="2768834"/>
    <lineage>
        <taxon>Bacteria</taxon>
        <taxon>Bacillati</taxon>
        <taxon>Actinomycetota</taxon>
        <taxon>Actinomycetes</taxon>
        <taxon>Mycobacteriales</taxon>
        <taxon>Corynebacteriaceae</taxon>
        <taxon>Corynebacterium</taxon>
    </lineage>
</organism>
<feature type="compositionally biased region" description="Polar residues" evidence="1">
    <location>
        <begin position="20"/>
        <end position="34"/>
    </location>
</feature>
<gene>
    <name evidence="2" type="ORF">F8377_03330</name>
</gene>
<evidence type="ECO:0008006" key="4">
    <source>
        <dbReference type="Google" id="ProtNLM"/>
    </source>
</evidence>
<protein>
    <recommendedName>
        <fullName evidence="4">EcsC family protein</fullName>
    </recommendedName>
</protein>
<evidence type="ECO:0000256" key="1">
    <source>
        <dbReference type="SAM" id="MobiDB-lite"/>
    </source>
</evidence>
<reference evidence="2 3" key="1">
    <citation type="submission" date="2019-10" db="EMBL/GenBank/DDBJ databases">
        <title>Corynebacterium sp novel species isolated from the respiratory tract of Marmot.</title>
        <authorList>
            <person name="Zhang G."/>
        </authorList>
    </citation>
    <scope>NUCLEOTIDE SEQUENCE [LARGE SCALE GENOMIC DNA]</scope>
    <source>
        <strain evidence="2 3">336</strain>
    </source>
</reference>
<feature type="compositionally biased region" description="Basic and acidic residues" evidence="1">
    <location>
        <begin position="9"/>
        <end position="19"/>
    </location>
</feature>
<evidence type="ECO:0000313" key="2">
    <source>
        <dbReference type="EMBL" id="KAB3523189.1"/>
    </source>
</evidence>
<sequence length="262" mass="28241">MALFGKNRKNADNNPDTKDSTTSTQDPIDPNNKNYPKDKVARIFFSTIDRVVKVQGPAISSYVQRIKDKHPDKSLAEQQEQLDKQFLMAATTTGAGTGSVAAFPGIGTALSLAGIAGEAVLLLEACAAYAIASAELHGMDTSDEEIRRTIVFLAVYGANDKEIVAALTQEGTLSSVKSLRDLRRSSRPQLMKANSILGRMAFRQLRKRLKKSMFRKVLPLGVGVVLGASANRAIAKEMIKHVHGFINSPEAQRAIAGSSTDA</sequence>